<dbReference type="CDD" id="cd16415">
    <property type="entry name" value="HAD_dREG-2_like"/>
    <property type="match status" value="1"/>
</dbReference>
<dbReference type="OrthoDB" id="9809962at2"/>
<proteinExistence type="predicted"/>
<dbReference type="Proteomes" id="UP000271624">
    <property type="component" value="Unassembled WGS sequence"/>
</dbReference>
<organism evidence="1 2">
    <name type="scientific">Dulcicalothrix desertica PCC 7102</name>
    <dbReference type="NCBI Taxonomy" id="232991"/>
    <lineage>
        <taxon>Bacteria</taxon>
        <taxon>Bacillati</taxon>
        <taxon>Cyanobacteriota</taxon>
        <taxon>Cyanophyceae</taxon>
        <taxon>Nostocales</taxon>
        <taxon>Calotrichaceae</taxon>
        <taxon>Dulcicalothrix</taxon>
    </lineage>
</organism>
<gene>
    <name evidence="1" type="ORF">DSM106972_077840</name>
</gene>
<dbReference type="InterPro" id="IPR036412">
    <property type="entry name" value="HAD-like_sf"/>
</dbReference>
<dbReference type="NCBIfam" id="TIGR01549">
    <property type="entry name" value="HAD-SF-IA-v1"/>
    <property type="match status" value="1"/>
</dbReference>
<keyword evidence="2" id="KW-1185">Reference proteome</keyword>
<dbReference type="Gene3D" id="3.40.50.1000">
    <property type="entry name" value="HAD superfamily/HAD-like"/>
    <property type="match status" value="1"/>
</dbReference>
<dbReference type="NCBIfam" id="TIGR02252">
    <property type="entry name" value="DREG-2"/>
    <property type="match status" value="1"/>
</dbReference>
<dbReference type="InterPro" id="IPR006439">
    <property type="entry name" value="HAD-SF_hydro_IA"/>
</dbReference>
<dbReference type="RefSeq" id="WP_127085854.1">
    <property type="nucleotide sequence ID" value="NZ_RSCL01000026.1"/>
</dbReference>
<reference evidence="1" key="1">
    <citation type="submission" date="2018-12" db="EMBL/GenBank/DDBJ databases">
        <authorList>
            <person name="Will S."/>
            <person name="Neumann-Schaal M."/>
            <person name="Henke P."/>
        </authorList>
    </citation>
    <scope>NUCLEOTIDE SEQUENCE</scope>
    <source>
        <strain evidence="1">PCC 7102</strain>
    </source>
</reference>
<dbReference type="Gene3D" id="1.10.150.720">
    <property type="entry name" value="Haloacid dehalogenase-like hydrolase"/>
    <property type="match status" value="1"/>
</dbReference>
<dbReference type="Pfam" id="PF00702">
    <property type="entry name" value="Hydrolase"/>
    <property type="match status" value="1"/>
</dbReference>
<dbReference type="SFLD" id="SFLDS00003">
    <property type="entry name" value="Haloacid_Dehalogenase"/>
    <property type="match status" value="1"/>
</dbReference>
<reference evidence="1" key="2">
    <citation type="journal article" date="2019" name="Genome Biol. Evol.">
        <title>Day and night: Metabolic profiles and evolutionary relationships of six axenic non-marine cyanobacteria.</title>
        <authorList>
            <person name="Will S.E."/>
            <person name="Henke P."/>
            <person name="Boedeker C."/>
            <person name="Huang S."/>
            <person name="Brinkmann H."/>
            <person name="Rohde M."/>
            <person name="Jarek M."/>
            <person name="Friedl T."/>
            <person name="Seufert S."/>
            <person name="Schumacher M."/>
            <person name="Overmann J."/>
            <person name="Neumann-Schaal M."/>
            <person name="Petersen J."/>
        </authorList>
    </citation>
    <scope>NUCLEOTIDE SEQUENCE [LARGE SCALE GENOMIC DNA]</scope>
    <source>
        <strain evidence="1">PCC 7102</strain>
    </source>
</reference>
<dbReference type="InterPro" id="IPR023214">
    <property type="entry name" value="HAD_sf"/>
</dbReference>
<dbReference type="EMBL" id="RSCL01000026">
    <property type="protein sequence ID" value="RUS99342.1"/>
    <property type="molecule type" value="Genomic_DNA"/>
</dbReference>
<dbReference type="InterPro" id="IPR044924">
    <property type="entry name" value="HAD-SF_hydro_IA_REG-2-like_cap"/>
</dbReference>
<evidence type="ECO:0008006" key="3">
    <source>
        <dbReference type="Google" id="ProtNLM"/>
    </source>
</evidence>
<comment type="caution">
    <text evidence="1">The sequence shown here is derived from an EMBL/GenBank/DDBJ whole genome shotgun (WGS) entry which is preliminary data.</text>
</comment>
<dbReference type="AlphaFoldDB" id="A0A3S1CW70"/>
<evidence type="ECO:0000313" key="2">
    <source>
        <dbReference type="Proteomes" id="UP000271624"/>
    </source>
</evidence>
<dbReference type="InterPro" id="IPR011949">
    <property type="entry name" value="HAD-SF_hydro_IA_REG-2-like"/>
</dbReference>
<dbReference type="PANTHER" id="PTHR46191:SF2">
    <property type="entry name" value="HALOACID DEHALOGENASE-LIKE HYDROLASE DOMAIN-CONTAINING PROTEIN 3"/>
    <property type="match status" value="1"/>
</dbReference>
<evidence type="ECO:0000313" key="1">
    <source>
        <dbReference type="EMBL" id="RUS99342.1"/>
    </source>
</evidence>
<sequence>MPKPRVLFLDAVGTLFSVKGSVGEVYSQIASEFGVHISSSALNQAFLQSFKASPSPTFPDAEVHDVPDLEYKWWFAIVRETFNKAGALHKFTDFDTFFGELYIHFGTAQPWFVYPDVIPALKNWRSKGIELGIISNFDSRIFSVLRALELQDYFDSITISTQVGAAKPEAKIFGIALAKHNCPAEEAWHVGDSKNDDYYGASSVGMRGVLITRPSEQKVLVGAN</sequence>
<name>A0A3S1CW70_9CYAN</name>
<dbReference type="PRINTS" id="PR00413">
    <property type="entry name" value="HADHALOGNASE"/>
</dbReference>
<dbReference type="SFLD" id="SFLDG01129">
    <property type="entry name" value="C1.5:_HAD__Beta-PGM__Phosphata"/>
    <property type="match status" value="1"/>
</dbReference>
<dbReference type="PANTHER" id="PTHR46191">
    <property type="match status" value="1"/>
</dbReference>
<accession>A0A3S1CW70</accession>
<dbReference type="InterPro" id="IPR051828">
    <property type="entry name" value="HAD-like_hydrolase_domain"/>
</dbReference>
<dbReference type="SUPFAM" id="SSF56784">
    <property type="entry name" value="HAD-like"/>
    <property type="match status" value="1"/>
</dbReference>
<protein>
    <recommendedName>
        <fullName evidence="3">Hydrolase</fullName>
    </recommendedName>
</protein>